<dbReference type="AlphaFoldDB" id="A0ABD3VX30"/>
<dbReference type="Proteomes" id="UP001634394">
    <property type="component" value="Unassembled WGS sequence"/>
</dbReference>
<comment type="caution">
    <text evidence="1">The sequence shown here is derived from an EMBL/GenBank/DDBJ whole genome shotgun (WGS) entry which is preliminary data.</text>
</comment>
<name>A0ABD3VX30_SINWO</name>
<evidence type="ECO:0000313" key="2">
    <source>
        <dbReference type="EMBL" id="KAL3866205.1"/>
    </source>
</evidence>
<keyword evidence="3" id="KW-1185">Reference proteome</keyword>
<sequence>MGRENVRVAAVQKFLRQSDGLDVENDRTLYGKSTLNTRCCQIWMEELKVLRDSGFFSGYALDINLVQFCLMRLLQNELDDVMMVWNTHRIRANQTNSPADRPLSLHLLPDMENVEDHLCDVSEEEI</sequence>
<protein>
    <submittedName>
        <fullName evidence="1">Uncharacterized protein</fullName>
    </submittedName>
</protein>
<evidence type="ECO:0000313" key="1">
    <source>
        <dbReference type="EMBL" id="KAL3866165.1"/>
    </source>
</evidence>
<proteinExistence type="predicted"/>
<organism evidence="1 3">
    <name type="scientific">Sinanodonta woodiana</name>
    <name type="common">Chinese pond mussel</name>
    <name type="synonym">Anodonta woodiana</name>
    <dbReference type="NCBI Taxonomy" id="1069815"/>
    <lineage>
        <taxon>Eukaryota</taxon>
        <taxon>Metazoa</taxon>
        <taxon>Spiralia</taxon>
        <taxon>Lophotrochozoa</taxon>
        <taxon>Mollusca</taxon>
        <taxon>Bivalvia</taxon>
        <taxon>Autobranchia</taxon>
        <taxon>Heteroconchia</taxon>
        <taxon>Palaeoheterodonta</taxon>
        <taxon>Unionida</taxon>
        <taxon>Unionoidea</taxon>
        <taxon>Unionidae</taxon>
        <taxon>Unioninae</taxon>
        <taxon>Sinanodonta</taxon>
    </lineage>
</organism>
<gene>
    <name evidence="1" type="ORF">ACJMK2_043493</name>
    <name evidence="2" type="ORF">ACJMK2_043527</name>
</gene>
<dbReference type="EMBL" id="JBJQND010000009">
    <property type="protein sequence ID" value="KAL3866165.1"/>
    <property type="molecule type" value="Genomic_DNA"/>
</dbReference>
<accession>A0ABD3VX30</accession>
<reference evidence="1 3" key="1">
    <citation type="submission" date="2024-11" db="EMBL/GenBank/DDBJ databases">
        <title>Chromosome-level genome assembly of the freshwater bivalve Anodonta woodiana.</title>
        <authorList>
            <person name="Chen X."/>
        </authorList>
    </citation>
    <scope>NUCLEOTIDE SEQUENCE [LARGE SCALE GENOMIC DNA]</scope>
    <source>
        <strain evidence="1">MN2024</strain>
        <tissue evidence="1">Gills</tissue>
    </source>
</reference>
<dbReference type="EMBL" id="JBJQND010000009">
    <property type="protein sequence ID" value="KAL3866205.1"/>
    <property type="molecule type" value="Genomic_DNA"/>
</dbReference>
<evidence type="ECO:0000313" key="3">
    <source>
        <dbReference type="Proteomes" id="UP001634394"/>
    </source>
</evidence>